<feature type="compositionally biased region" description="Basic and acidic residues" evidence="1">
    <location>
        <begin position="1"/>
        <end position="12"/>
    </location>
</feature>
<sequence>MEKGRESKVKEVDEGDEDDEGDEEDKDEKMGKLNGSLGVLNARRPHSSFFFFLSSPPPLLSSTRSATPTLPDTAPARLTPPAPLHCNSGHSIAVWTQLEKHFIGDEAITAMLKVASEKLCTDRYANFTYRMRRSGKKQQRSETSGDGAGPSRHTGGSISAIETARLLAKELGCEPTPIEVFTYTHTKDHDLNTFVARRVVSVNENYTIAREHLVSSQTDESEAESRIDEVALYTASGLKHHSFTAAQHLTLLHPAHDHNPSTLPRSLLNYGLQLLPAPDPDAAQRFDIGSCR</sequence>
<evidence type="ECO:0000313" key="3">
    <source>
        <dbReference type="Proteomes" id="UP000027138"/>
    </source>
</evidence>
<dbReference type="Pfam" id="PF03004">
    <property type="entry name" value="Transposase_24"/>
    <property type="match status" value="1"/>
</dbReference>
<reference evidence="2 3" key="1">
    <citation type="journal article" date="2014" name="PLoS ONE">
        <title>Global Analysis of Gene Expression Profiles in Physic Nut (Jatropha curcas L.) Seedlings Exposed to Salt Stress.</title>
        <authorList>
            <person name="Zhang L."/>
            <person name="Zhang C."/>
            <person name="Wu P."/>
            <person name="Chen Y."/>
            <person name="Li M."/>
            <person name="Jiang H."/>
            <person name="Wu G."/>
        </authorList>
    </citation>
    <scope>NUCLEOTIDE SEQUENCE [LARGE SCALE GENOMIC DNA]</scope>
    <source>
        <strain evidence="3">cv. GZQX0401</strain>
        <tissue evidence="2">Young leaves</tissue>
    </source>
</reference>
<feature type="region of interest" description="Disordered" evidence="1">
    <location>
        <begin position="1"/>
        <end position="33"/>
    </location>
</feature>
<evidence type="ECO:0000313" key="2">
    <source>
        <dbReference type="EMBL" id="KDP43332.1"/>
    </source>
</evidence>
<dbReference type="EMBL" id="KK914272">
    <property type="protein sequence ID" value="KDP43332.1"/>
    <property type="molecule type" value="Genomic_DNA"/>
</dbReference>
<name>A0A067L4K2_JATCU</name>
<accession>A0A067L4K2</accession>
<feature type="region of interest" description="Disordered" evidence="1">
    <location>
        <begin position="131"/>
        <end position="157"/>
    </location>
</feature>
<evidence type="ECO:0000256" key="1">
    <source>
        <dbReference type="SAM" id="MobiDB-lite"/>
    </source>
</evidence>
<feature type="compositionally biased region" description="Acidic residues" evidence="1">
    <location>
        <begin position="13"/>
        <end position="26"/>
    </location>
</feature>
<gene>
    <name evidence="2" type="ORF">JCGZ_26590</name>
</gene>
<proteinExistence type="predicted"/>
<dbReference type="Proteomes" id="UP000027138">
    <property type="component" value="Unassembled WGS sequence"/>
</dbReference>
<dbReference type="AlphaFoldDB" id="A0A067L4K2"/>
<dbReference type="OrthoDB" id="1302510at2759"/>
<dbReference type="InterPro" id="IPR004252">
    <property type="entry name" value="Probable_transposase_24"/>
</dbReference>
<keyword evidence="3" id="KW-1185">Reference proteome</keyword>
<organism evidence="2 3">
    <name type="scientific">Jatropha curcas</name>
    <name type="common">Barbados nut</name>
    <dbReference type="NCBI Taxonomy" id="180498"/>
    <lineage>
        <taxon>Eukaryota</taxon>
        <taxon>Viridiplantae</taxon>
        <taxon>Streptophyta</taxon>
        <taxon>Embryophyta</taxon>
        <taxon>Tracheophyta</taxon>
        <taxon>Spermatophyta</taxon>
        <taxon>Magnoliopsida</taxon>
        <taxon>eudicotyledons</taxon>
        <taxon>Gunneridae</taxon>
        <taxon>Pentapetalae</taxon>
        <taxon>rosids</taxon>
        <taxon>fabids</taxon>
        <taxon>Malpighiales</taxon>
        <taxon>Euphorbiaceae</taxon>
        <taxon>Crotonoideae</taxon>
        <taxon>Jatropheae</taxon>
        <taxon>Jatropha</taxon>
    </lineage>
</organism>
<protein>
    <submittedName>
        <fullName evidence="2">Uncharacterized protein</fullName>
    </submittedName>
</protein>